<organism evidence="5 6">
    <name type="scientific">Acaryochloris thomasi RCC1774</name>
    <dbReference type="NCBI Taxonomy" id="1764569"/>
    <lineage>
        <taxon>Bacteria</taxon>
        <taxon>Bacillati</taxon>
        <taxon>Cyanobacteriota</taxon>
        <taxon>Cyanophyceae</taxon>
        <taxon>Acaryochloridales</taxon>
        <taxon>Acaryochloridaceae</taxon>
        <taxon>Acaryochloris</taxon>
        <taxon>Acaryochloris thomasi</taxon>
    </lineage>
</organism>
<keyword evidence="1" id="KW-0677">Repeat</keyword>
<dbReference type="AlphaFoldDB" id="A0A2W1JF56"/>
<comment type="caution">
    <text evidence="5">The sequence shown here is derived from an EMBL/GenBank/DDBJ whole genome shotgun (WGS) entry which is preliminary data.</text>
</comment>
<dbReference type="Gene3D" id="3.40.50.300">
    <property type="entry name" value="P-loop containing nucleotide triphosphate hydrolases"/>
    <property type="match status" value="1"/>
</dbReference>
<dbReference type="SUPFAM" id="SSF48452">
    <property type="entry name" value="TPR-like"/>
    <property type="match status" value="1"/>
</dbReference>
<protein>
    <submittedName>
        <fullName evidence="5">Beta-barrel assembly-enhancing protease</fullName>
        <ecNumber evidence="5">3.4.-.-</ecNumber>
    </submittedName>
</protein>
<name>A0A2W1JF56_9CYAN</name>
<dbReference type="Pfam" id="PF19993">
    <property type="entry name" value="DO-GTPase2"/>
    <property type="match status" value="1"/>
</dbReference>
<dbReference type="EC" id="3.4.-.-" evidence="5"/>
<gene>
    <name evidence="5" type="primary">bepA_2</name>
    <name evidence="5" type="ORF">C1752_03732</name>
</gene>
<evidence type="ECO:0000256" key="3">
    <source>
        <dbReference type="PROSITE-ProRule" id="PRU00339"/>
    </source>
</evidence>
<dbReference type="PROSITE" id="PS50005">
    <property type="entry name" value="TPR"/>
    <property type="match status" value="1"/>
</dbReference>
<evidence type="ECO:0000313" key="6">
    <source>
        <dbReference type="Proteomes" id="UP000248857"/>
    </source>
</evidence>
<evidence type="ECO:0000256" key="1">
    <source>
        <dbReference type="ARBA" id="ARBA00022737"/>
    </source>
</evidence>
<dbReference type="GO" id="GO:0008233">
    <property type="term" value="F:peptidase activity"/>
    <property type="evidence" value="ECO:0007669"/>
    <property type="project" value="UniProtKB-KW"/>
</dbReference>
<proteinExistence type="predicted"/>
<accession>A0A2W1JF56</accession>
<dbReference type="OrthoDB" id="581260at2"/>
<keyword evidence="5" id="KW-0378">Hydrolase</keyword>
<reference evidence="5 6" key="1">
    <citation type="journal article" date="2018" name="Sci. Rep.">
        <title>A novel species of the marine cyanobacterium Acaryochloris with a unique pigment content and lifestyle.</title>
        <authorList>
            <person name="Partensky F."/>
            <person name="Six C."/>
            <person name="Ratin M."/>
            <person name="Garczarek L."/>
            <person name="Vaulot D."/>
            <person name="Probert I."/>
            <person name="Calteau A."/>
            <person name="Gourvil P."/>
            <person name="Marie D."/>
            <person name="Grebert T."/>
            <person name="Bouchier C."/>
            <person name="Le Panse S."/>
            <person name="Gachenot M."/>
            <person name="Rodriguez F."/>
            <person name="Garrido J.L."/>
        </authorList>
    </citation>
    <scope>NUCLEOTIDE SEQUENCE [LARGE SCALE GENOMIC DNA]</scope>
    <source>
        <strain evidence="5 6">RCC1774</strain>
    </source>
</reference>
<dbReference type="PANTHER" id="PTHR44943:SF8">
    <property type="entry name" value="TPR REPEAT-CONTAINING PROTEIN MJ0263"/>
    <property type="match status" value="1"/>
</dbReference>
<dbReference type="SMART" id="SM00028">
    <property type="entry name" value="TPR"/>
    <property type="match status" value="3"/>
</dbReference>
<dbReference type="InterPro" id="IPR027417">
    <property type="entry name" value="P-loop_NTPase"/>
</dbReference>
<evidence type="ECO:0000256" key="2">
    <source>
        <dbReference type="ARBA" id="ARBA00022803"/>
    </source>
</evidence>
<sequence length="457" mass="49678">MAKNTPPTFNLLSIGHRGVGKTVFLAGSYAELQSGRQVESKDIWFEGANDQAQTTLEKLLGYMAQTGQYPPATMKVTDFTFTAKAHEGRKAKTLCEFRWADIPGEICHLDNPNFESMLLKSHGCCVFIDAGALVQDPQYLAQLEDTVKQVETISSLAAQSGLQYIFALILTKCDLLDAGPAKLIKIEQKLRSLTTRLDEANTIYRRFYSSISIIPAGGTSVVKAEGASVPILWLVSELSKVYQAQTPKNLGSGFEKTLSNAQPEPSYANNISSPGLTSNRQTGILPKVLAGVAAVGVVGGLLFGLSKLLPNSSSVIAGSSSEIGAQYEKALRENPEDTEALAKLVELHQEQEQYEPAIGYLEQLIALKPDDMNLYFQKAGLYAIMGRKDKEEASYDEILARQGNNVMALTNKAILRSTQGDLDTAKTLFAKAEASVPEGELKQTIQDVAKDWLEGTE</sequence>
<dbReference type="InterPro" id="IPR051685">
    <property type="entry name" value="Ycf3/AcsC/BcsC/TPR_MFPF"/>
</dbReference>
<dbReference type="SUPFAM" id="SSF52540">
    <property type="entry name" value="P-loop containing nucleoside triphosphate hydrolases"/>
    <property type="match status" value="1"/>
</dbReference>
<keyword evidence="2 3" id="KW-0802">TPR repeat</keyword>
<dbReference type="Pfam" id="PF14559">
    <property type="entry name" value="TPR_19"/>
    <property type="match status" value="1"/>
</dbReference>
<dbReference type="Proteomes" id="UP000248857">
    <property type="component" value="Unassembled WGS sequence"/>
</dbReference>
<dbReference type="InterPro" id="IPR045528">
    <property type="entry name" value="DO-GTPase2"/>
</dbReference>
<dbReference type="GO" id="GO:0006508">
    <property type="term" value="P:proteolysis"/>
    <property type="evidence" value="ECO:0007669"/>
    <property type="project" value="UniProtKB-KW"/>
</dbReference>
<dbReference type="InterPro" id="IPR019734">
    <property type="entry name" value="TPR_rpt"/>
</dbReference>
<feature type="repeat" description="TPR" evidence="3">
    <location>
        <begin position="338"/>
        <end position="371"/>
    </location>
</feature>
<dbReference type="EMBL" id="PQWO01000010">
    <property type="protein sequence ID" value="PZD72383.1"/>
    <property type="molecule type" value="Genomic_DNA"/>
</dbReference>
<keyword evidence="5" id="KW-0645">Protease</keyword>
<dbReference type="RefSeq" id="WP_110987127.1">
    <property type="nucleotide sequence ID" value="NZ_CAWNWM010000010.1"/>
</dbReference>
<evidence type="ECO:0000313" key="5">
    <source>
        <dbReference type="EMBL" id="PZD72383.1"/>
    </source>
</evidence>
<dbReference type="PANTHER" id="PTHR44943">
    <property type="entry name" value="CELLULOSE SYNTHASE OPERON PROTEIN C"/>
    <property type="match status" value="1"/>
</dbReference>
<dbReference type="Gene3D" id="1.25.40.10">
    <property type="entry name" value="Tetratricopeptide repeat domain"/>
    <property type="match status" value="1"/>
</dbReference>
<keyword evidence="6" id="KW-1185">Reference proteome</keyword>
<feature type="domain" description="Double-GTPase 2" evidence="4">
    <location>
        <begin position="14"/>
        <end position="209"/>
    </location>
</feature>
<evidence type="ECO:0000259" key="4">
    <source>
        <dbReference type="Pfam" id="PF19993"/>
    </source>
</evidence>
<dbReference type="InterPro" id="IPR011990">
    <property type="entry name" value="TPR-like_helical_dom_sf"/>
</dbReference>